<feature type="transmembrane region" description="Helical" evidence="2">
    <location>
        <begin position="16"/>
        <end position="38"/>
    </location>
</feature>
<dbReference type="RefSeq" id="WP_262688572.1">
    <property type="nucleotide sequence ID" value="NZ_JAOQIO010000124.1"/>
</dbReference>
<organism evidence="3 4">
    <name type="scientific">Paenibacillus baimaensis</name>
    <dbReference type="NCBI Taxonomy" id="2982185"/>
    <lineage>
        <taxon>Bacteria</taxon>
        <taxon>Bacillati</taxon>
        <taxon>Bacillota</taxon>
        <taxon>Bacilli</taxon>
        <taxon>Bacillales</taxon>
        <taxon>Paenibacillaceae</taxon>
        <taxon>Paenibacillus</taxon>
    </lineage>
</organism>
<keyword evidence="2" id="KW-0472">Membrane</keyword>
<keyword evidence="2" id="KW-0812">Transmembrane</keyword>
<protein>
    <submittedName>
        <fullName evidence="3">Uncharacterized protein</fullName>
    </submittedName>
</protein>
<evidence type="ECO:0000313" key="3">
    <source>
        <dbReference type="EMBL" id="MCU6797857.1"/>
    </source>
</evidence>
<keyword evidence="4" id="KW-1185">Reference proteome</keyword>
<dbReference type="Proteomes" id="UP001652445">
    <property type="component" value="Unassembled WGS sequence"/>
</dbReference>
<name>A0ABT2UTG9_9BACL</name>
<proteinExistence type="predicted"/>
<dbReference type="EMBL" id="JAOQIO010000124">
    <property type="protein sequence ID" value="MCU6797857.1"/>
    <property type="molecule type" value="Genomic_DNA"/>
</dbReference>
<accession>A0ABT2UTG9</accession>
<feature type="region of interest" description="Disordered" evidence="1">
    <location>
        <begin position="406"/>
        <end position="476"/>
    </location>
</feature>
<reference evidence="3 4" key="1">
    <citation type="submission" date="2022-09" db="EMBL/GenBank/DDBJ databases">
        <authorList>
            <person name="Han X.L."/>
            <person name="Wang Q."/>
            <person name="Lu T."/>
        </authorList>
    </citation>
    <scope>NUCLEOTIDE SEQUENCE [LARGE SCALE GENOMIC DNA]</scope>
    <source>
        <strain evidence="3 4">WQ 127069</strain>
    </source>
</reference>
<evidence type="ECO:0000313" key="4">
    <source>
        <dbReference type="Proteomes" id="UP001652445"/>
    </source>
</evidence>
<keyword evidence="2" id="KW-1133">Transmembrane helix</keyword>
<comment type="caution">
    <text evidence="3">The sequence shown here is derived from an EMBL/GenBank/DDBJ whole genome shotgun (WGS) entry which is preliminary data.</text>
</comment>
<evidence type="ECO:0000256" key="2">
    <source>
        <dbReference type="SAM" id="Phobius"/>
    </source>
</evidence>
<evidence type="ECO:0000256" key="1">
    <source>
        <dbReference type="SAM" id="MobiDB-lite"/>
    </source>
</evidence>
<feature type="compositionally biased region" description="Low complexity" evidence="1">
    <location>
        <begin position="407"/>
        <end position="476"/>
    </location>
</feature>
<gene>
    <name evidence="3" type="ORF">OB236_37615</name>
</gene>
<sequence>MVVQLPDGKLLHKGRIAVLIVSILCLIFYSWSTVITYAGKEGVFINNSVYFTLEEVSISKGADSQMMRFNVKLNNDGDTVVDFNQYGIKVTSTAGGSYYAQMSQAADALVSPHTAAGYYYVSTIPGSLQTSDLKVTVFQRSGSSTQDVGSLSVANADSLGEQAQQLLLNLAEVDTSLTTSSYVSIEAIKAITVPQDGKWTILIDAAVTPTGSETITLPSGLKYLLRDGQGRTMVLASNAIDGSTINAGQTKHVLLTATTDTVPVTDKMSLELSLDNTGIKSFGKLSLSSIFQLVKMGDRTPYLVQGRTGVTLELQKAEEQLISTKKGALVTAVIHNDSKSTLQTPSLLGTLISSDAALSVSAETVVSPEAYIAPGESGIYRFAVVLPEGIAADKLQFLVSDTGKVSGTGTASTSNNSSASNSTNTNTSGSTGASTTNSSTTNSSTTGAATNTTTNSNSSSNNSSNSSSASQSNSTSSITSSLPIAIVSLQEGLAAASNLNSIPQYELGQPFTFSTGSHVIDNNLEVSMVELNGHTNADNGYQTVIAKFKFLNKSNDTLALPTFDTTLTDSSGTIFPGTRQTTSLTQLIPDSAYVYSYSYMLPPSAQGNFKLSILDSSNSLKLKLPIADYKVAVNQAGEDDPTAVSKKLSFYPYTVNIEEWNLSSVFSSNAYTYKLKLSLDIQKAAEVIVDNTFAQMEFELVDGRDRVLGSTTQQLQGTGKLINGTQTITFTDIKSEQLDYPLTLHIYEDITTPTGVAKRLIATFKQ</sequence>